<dbReference type="GO" id="GO:0015078">
    <property type="term" value="F:proton transmembrane transporter activity"/>
    <property type="evidence" value="ECO:0007669"/>
    <property type="project" value="InterPro"/>
</dbReference>
<keyword evidence="6 11" id="KW-0999">Mitochondrion inner membrane</keyword>
<dbReference type="EMBL" id="JAGHQL010000010">
    <property type="protein sequence ID" value="KAH0545033.1"/>
    <property type="molecule type" value="Genomic_DNA"/>
</dbReference>
<evidence type="ECO:0000256" key="2">
    <source>
        <dbReference type="ARBA" id="ARBA00007333"/>
    </source>
</evidence>
<organism evidence="13 14">
    <name type="scientific">Glutinoglossum americanum</name>
    <dbReference type="NCBI Taxonomy" id="1670608"/>
    <lineage>
        <taxon>Eukaryota</taxon>
        <taxon>Fungi</taxon>
        <taxon>Dikarya</taxon>
        <taxon>Ascomycota</taxon>
        <taxon>Pezizomycotina</taxon>
        <taxon>Geoglossomycetes</taxon>
        <taxon>Geoglossales</taxon>
        <taxon>Geoglossaceae</taxon>
        <taxon>Glutinoglossum</taxon>
    </lineage>
</organism>
<dbReference type="Proteomes" id="UP000698800">
    <property type="component" value="Unassembled WGS sequence"/>
</dbReference>
<keyword evidence="7 11" id="KW-0406">Ion transport</keyword>
<evidence type="ECO:0000256" key="5">
    <source>
        <dbReference type="ARBA" id="ARBA00022781"/>
    </source>
</evidence>
<comment type="subcellular location">
    <subcellularLocation>
        <location evidence="1 11">Mitochondrion inner membrane</location>
    </subcellularLocation>
</comment>
<dbReference type="GO" id="GO:0005743">
    <property type="term" value="C:mitochondrial inner membrane"/>
    <property type="evidence" value="ECO:0007669"/>
    <property type="project" value="UniProtKB-SubCell"/>
</dbReference>
<accession>A0A9P8IHN0</accession>
<evidence type="ECO:0000256" key="6">
    <source>
        <dbReference type="ARBA" id="ARBA00022792"/>
    </source>
</evidence>
<comment type="caution">
    <text evidence="13">The sequence shown here is derived from an EMBL/GenBank/DDBJ whole genome shotgun (WGS) entry which is preliminary data.</text>
</comment>
<evidence type="ECO:0000256" key="3">
    <source>
        <dbReference type="ARBA" id="ARBA00022448"/>
    </source>
</evidence>
<feature type="transmembrane region" description="Helical" evidence="12">
    <location>
        <begin position="12"/>
        <end position="32"/>
    </location>
</feature>
<name>A0A9P8IHN0_9PEZI</name>
<gene>
    <name evidence="13" type="ORF">FGG08_000804</name>
</gene>
<dbReference type="OrthoDB" id="2125027at2759"/>
<keyword evidence="4 11" id="KW-0138">CF(0)</keyword>
<comment type="similarity">
    <text evidence="2 11">Belongs to the ATPase e subunit family.</text>
</comment>
<evidence type="ECO:0000313" key="14">
    <source>
        <dbReference type="Proteomes" id="UP000698800"/>
    </source>
</evidence>
<evidence type="ECO:0000256" key="12">
    <source>
        <dbReference type="SAM" id="Phobius"/>
    </source>
</evidence>
<keyword evidence="8 11" id="KW-0496">Mitochondrion</keyword>
<comment type="function">
    <text evidence="11">Subunit e, of the mitochondrial membrane ATP synthase complex (F(1)F(0) ATP synthase or Complex V) that produces ATP from ADP in the presence of a proton gradient across the membrane which is generated by electron transport complexes of the respiratory chain. ATP synthase complex consist of a soluble F(1) head domain - the catalytic core - and a membrane F(1) domain - the membrane proton channel. These two domains are linked by a central stalk rotating inside the F(1) region and a stationary peripheral stalk. During catalysis, ATP synthesis in the catalytic domain of F(1) is coupled via a rotary mechanism of the central stalk subunits to proton translocation. In vivo, can only synthesize ATP although its ATP hydrolase activity can be activated artificially in vitro. Part of the complex F(0) domain.</text>
</comment>
<evidence type="ECO:0000256" key="7">
    <source>
        <dbReference type="ARBA" id="ARBA00023065"/>
    </source>
</evidence>
<evidence type="ECO:0000256" key="1">
    <source>
        <dbReference type="ARBA" id="ARBA00004273"/>
    </source>
</evidence>
<evidence type="ECO:0000256" key="9">
    <source>
        <dbReference type="ARBA" id="ARBA00023136"/>
    </source>
</evidence>
<dbReference type="InterPro" id="IPR008386">
    <property type="entry name" value="ATP_synth_F0_esu_mt"/>
</dbReference>
<keyword evidence="3 11" id="KW-0813">Transport</keyword>
<dbReference type="GO" id="GO:0015986">
    <property type="term" value="P:proton motive force-driven ATP synthesis"/>
    <property type="evidence" value="ECO:0007669"/>
    <property type="project" value="InterPro"/>
</dbReference>
<dbReference type="Pfam" id="PF05680">
    <property type="entry name" value="ATP-synt_E"/>
    <property type="match status" value="1"/>
</dbReference>
<proteinExistence type="inferred from homology"/>
<reference evidence="13" key="1">
    <citation type="submission" date="2021-03" db="EMBL/GenBank/DDBJ databases">
        <title>Comparative genomics and phylogenomic investigation of the class Geoglossomycetes provide insights into ecological specialization and systematics.</title>
        <authorList>
            <person name="Melie T."/>
            <person name="Pirro S."/>
            <person name="Miller A.N."/>
            <person name="Quandt A."/>
        </authorList>
    </citation>
    <scope>NUCLEOTIDE SEQUENCE</scope>
    <source>
        <strain evidence="13">GBOQ0MN5Z8</strain>
    </source>
</reference>
<keyword evidence="12" id="KW-1133">Transmembrane helix</keyword>
<keyword evidence="9 12" id="KW-0472">Membrane</keyword>
<dbReference type="AlphaFoldDB" id="A0A9P8IHN0"/>
<keyword evidence="14" id="KW-1185">Reference proteome</keyword>
<dbReference type="GO" id="GO:0045259">
    <property type="term" value="C:proton-transporting ATP synthase complex"/>
    <property type="evidence" value="ECO:0007669"/>
    <property type="project" value="UniProtKB-UniRule"/>
</dbReference>
<keyword evidence="10 11" id="KW-0066">ATP synthesis</keyword>
<keyword evidence="5 11" id="KW-0375">Hydrogen ion transport</keyword>
<evidence type="ECO:0000256" key="10">
    <source>
        <dbReference type="ARBA" id="ARBA00023310"/>
    </source>
</evidence>
<protein>
    <recommendedName>
        <fullName evidence="11">ATP synthase F(0) complex subunit e, mitochondrial</fullName>
    </recommendedName>
</protein>
<evidence type="ECO:0000256" key="8">
    <source>
        <dbReference type="ARBA" id="ARBA00023128"/>
    </source>
</evidence>
<evidence type="ECO:0000313" key="13">
    <source>
        <dbReference type="EMBL" id="KAH0545033.1"/>
    </source>
</evidence>
<sequence length="106" mass="12101">MSTSTGVNITIFMLLKVLRYSALFFGIFYGFYHQSTLTAQSEIAKIDREYERKENLISQAKAAWLQKTLPPEKKAASGEIIIDPNDSRFDLEAYLAMKMVDEAKKN</sequence>
<keyword evidence="12" id="KW-0812">Transmembrane</keyword>
<comment type="subunit">
    <text evidence="11">F-type ATPases have 2 components, CF(1) - the catalytic core - and CF(0) - the membrane proton channel. CF(1) and CF(0) have multiple subunits.</text>
</comment>
<evidence type="ECO:0000256" key="11">
    <source>
        <dbReference type="RuleBase" id="RU367005"/>
    </source>
</evidence>
<evidence type="ECO:0000256" key="4">
    <source>
        <dbReference type="ARBA" id="ARBA00022547"/>
    </source>
</evidence>